<dbReference type="InterPro" id="IPR001509">
    <property type="entry name" value="Epimerase_deHydtase"/>
</dbReference>
<evidence type="ECO:0000313" key="4">
    <source>
        <dbReference type="EMBL" id="SIN83646.1"/>
    </source>
</evidence>
<name>A0A1N6EKT0_9FLAO</name>
<evidence type="ECO:0000259" key="3">
    <source>
        <dbReference type="Pfam" id="PF08338"/>
    </source>
</evidence>
<dbReference type="InterPro" id="IPR036291">
    <property type="entry name" value="NAD(P)-bd_dom_sf"/>
</dbReference>
<gene>
    <name evidence="4" type="ORF">SAMN05444409_0700</name>
</gene>
<dbReference type="EMBL" id="FSRK01000001">
    <property type="protein sequence ID" value="SIN83646.1"/>
    <property type="molecule type" value="Genomic_DNA"/>
</dbReference>
<dbReference type="InterPro" id="IPR013549">
    <property type="entry name" value="DUF1731"/>
</dbReference>
<dbReference type="PANTHER" id="PTHR11092:SF0">
    <property type="entry name" value="EPIMERASE FAMILY PROTEIN SDR39U1"/>
    <property type="match status" value="1"/>
</dbReference>
<comment type="similarity">
    <text evidence="1">Belongs to the NAD(P)-dependent epimerase/dehydratase family. SDR39U1 subfamily.</text>
</comment>
<evidence type="ECO:0000259" key="2">
    <source>
        <dbReference type="Pfam" id="PF01370"/>
    </source>
</evidence>
<feature type="domain" description="NAD-dependent epimerase/dehydratase" evidence="2">
    <location>
        <begin position="4"/>
        <end position="223"/>
    </location>
</feature>
<dbReference type="Pfam" id="PF01370">
    <property type="entry name" value="Epimerase"/>
    <property type="match status" value="1"/>
</dbReference>
<dbReference type="Gene3D" id="3.40.50.720">
    <property type="entry name" value="NAD(P)-binding Rossmann-like Domain"/>
    <property type="match status" value="1"/>
</dbReference>
<evidence type="ECO:0000313" key="5">
    <source>
        <dbReference type="Proteomes" id="UP000185207"/>
    </source>
</evidence>
<proteinExistence type="inferred from homology"/>
<accession>A0A1N6EKT0</accession>
<organism evidence="4 5">
    <name type="scientific">Epilithonimonas zeae</name>
    <dbReference type="NCBI Taxonomy" id="1416779"/>
    <lineage>
        <taxon>Bacteria</taxon>
        <taxon>Pseudomonadati</taxon>
        <taxon>Bacteroidota</taxon>
        <taxon>Flavobacteriia</taxon>
        <taxon>Flavobacteriales</taxon>
        <taxon>Weeksellaceae</taxon>
        <taxon>Chryseobacterium group</taxon>
        <taxon>Epilithonimonas</taxon>
    </lineage>
</organism>
<evidence type="ECO:0000256" key="1">
    <source>
        <dbReference type="ARBA" id="ARBA00009353"/>
    </source>
</evidence>
<dbReference type="OrthoDB" id="9801773at2"/>
<dbReference type="RefSeq" id="WP_074233495.1">
    <property type="nucleotide sequence ID" value="NZ_FSRK01000001.1"/>
</dbReference>
<dbReference type="STRING" id="1416779.SAMN05444409_0700"/>
<dbReference type="InterPro" id="IPR010099">
    <property type="entry name" value="SDR39U1"/>
</dbReference>
<evidence type="ECO:0008006" key="6">
    <source>
        <dbReference type="Google" id="ProtNLM"/>
    </source>
</evidence>
<feature type="domain" description="DUF1731" evidence="3">
    <location>
        <begin position="252"/>
        <end position="298"/>
    </location>
</feature>
<dbReference type="PANTHER" id="PTHR11092">
    <property type="entry name" value="SUGAR NUCLEOTIDE EPIMERASE RELATED"/>
    <property type="match status" value="1"/>
</dbReference>
<dbReference type="SUPFAM" id="SSF51735">
    <property type="entry name" value="NAD(P)-binding Rossmann-fold domains"/>
    <property type="match status" value="1"/>
</dbReference>
<dbReference type="NCBIfam" id="TIGR01777">
    <property type="entry name" value="yfcH"/>
    <property type="match status" value="1"/>
</dbReference>
<sequence>MKKILISGATGLVGKKLARKLYERGYKVEILVRSKSKKTDFKSYIWDYENGFLEEGALDNTYIFIHLAGASISKRWTKDYKKEIYKSRIDLAQFIYEKMLEKDIHPEAVISSSAVGFYGQITSEHIFSEEDSPAEDFLGSICTDWELKALQFESLGSRVVRIRTSTVLSEKGGALETLKKPIELNVGAPLGSGKQYFPWIHIDDLVNIYFKAVEDVSMNGAYNASAPDFVTNEILTKKIAYHLNKKIFLPNIPKFIIKTVLGEMSVLALEGSRISSKKIENAGFKFQYNNLDKALSDVIN</sequence>
<keyword evidence="5" id="KW-1185">Reference proteome</keyword>
<dbReference type="Proteomes" id="UP000185207">
    <property type="component" value="Unassembled WGS sequence"/>
</dbReference>
<dbReference type="AlphaFoldDB" id="A0A1N6EKT0"/>
<protein>
    <recommendedName>
        <fullName evidence="6">TIGR01777 family protein</fullName>
    </recommendedName>
</protein>
<dbReference type="Pfam" id="PF08338">
    <property type="entry name" value="DUF1731"/>
    <property type="match status" value="1"/>
</dbReference>
<reference evidence="5" key="1">
    <citation type="submission" date="2016-11" db="EMBL/GenBank/DDBJ databases">
        <authorList>
            <person name="Varghese N."/>
            <person name="Submissions S."/>
        </authorList>
    </citation>
    <scope>NUCLEOTIDE SEQUENCE [LARGE SCALE GENOMIC DNA]</scope>
    <source>
        <strain evidence="5">DSM 27623</strain>
    </source>
</reference>